<dbReference type="Proteomes" id="UP001279734">
    <property type="component" value="Unassembled WGS sequence"/>
</dbReference>
<evidence type="ECO:0000313" key="4">
    <source>
        <dbReference type="EMBL" id="GMH14241.1"/>
    </source>
</evidence>
<dbReference type="Pfam" id="PF01419">
    <property type="entry name" value="Jacalin"/>
    <property type="match status" value="1"/>
</dbReference>
<dbReference type="CDD" id="cd09612">
    <property type="entry name" value="Jacalin"/>
    <property type="match status" value="1"/>
</dbReference>
<organism evidence="4 5">
    <name type="scientific">Nepenthes gracilis</name>
    <name type="common">Slender pitcher plant</name>
    <dbReference type="NCBI Taxonomy" id="150966"/>
    <lineage>
        <taxon>Eukaryota</taxon>
        <taxon>Viridiplantae</taxon>
        <taxon>Streptophyta</taxon>
        <taxon>Embryophyta</taxon>
        <taxon>Tracheophyta</taxon>
        <taxon>Spermatophyta</taxon>
        <taxon>Magnoliopsida</taxon>
        <taxon>eudicotyledons</taxon>
        <taxon>Gunneridae</taxon>
        <taxon>Pentapetalae</taxon>
        <taxon>Caryophyllales</taxon>
        <taxon>Nepenthaceae</taxon>
        <taxon>Nepenthes</taxon>
    </lineage>
</organism>
<dbReference type="SMART" id="SM00915">
    <property type="entry name" value="Jacalin"/>
    <property type="match status" value="1"/>
</dbReference>
<evidence type="ECO:0000256" key="2">
    <source>
        <dbReference type="ARBA" id="ARBA00022734"/>
    </source>
</evidence>
<evidence type="ECO:0000256" key="1">
    <source>
        <dbReference type="ARBA" id="ARBA00006568"/>
    </source>
</evidence>
<feature type="domain" description="Jacalin-type lectin" evidence="3">
    <location>
        <begin position="13"/>
        <end position="155"/>
    </location>
</feature>
<comment type="similarity">
    <text evidence="1">Belongs to the jacalin lectin family.</text>
</comment>
<reference evidence="4" key="1">
    <citation type="submission" date="2023-05" db="EMBL/GenBank/DDBJ databases">
        <title>Nepenthes gracilis genome sequencing.</title>
        <authorList>
            <person name="Fukushima K."/>
        </authorList>
    </citation>
    <scope>NUCLEOTIDE SEQUENCE</scope>
    <source>
        <strain evidence="4">SING2019-196</strain>
    </source>
</reference>
<dbReference type="InterPro" id="IPR001229">
    <property type="entry name" value="Jacalin-like_lectin_dom"/>
</dbReference>
<dbReference type="PANTHER" id="PTHR47293:SF15">
    <property type="entry name" value="JACALIN-RELATED LECTIN 19"/>
    <property type="match status" value="1"/>
</dbReference>
<name>A0AAD3SPU2_NEPGR</name>
<dbReference type="Gene3D" id="2.100.10.30">
    <property type="entry name" value="Jacalin-like lectin domain"/>
    <property type="match status" value="1"/>
</dbReference>
<dbReference type="EMBL" id="BSYO01000013">
    <property type="protein sequence ID" value="GMH14241.1"/>
    <property type="molecule type" value="Genomic_DNA"/>
</dbReference>
<dbReference type="SUPFAM" id="SSF51101">
    <property type="entry name" value="Mannose-binding lectins"/>
    <property type="match status" value="1"/>
</dbReference>
<dbReference type="InterPro" id="IPR036404">
    <property type="entry name" value="Jacalin-like_lectin_dom_sf"/>
</dbReference>
<proteinExistence type="inferred from homology"/>
<protein>
    <recommendedName>
        <fullName evidence="3">Jacalin-type lectin domain-containing protein</fullName>
    </recommendedName>
</protein>
<evidence type="ECO:0000313" key="5">
    <source>
        <dbReference type="Proteomes" id="UP001279734"/>
    </source>
</evidence>
<dbReference type="FunFam" id="2.100.10.30:FF:000001">
    <property type="entry name" value="Jacalin-related lectin 33"/>
    <property type="match status" value="1"/>
</dbReference>
<keyword evidence="2" id="KW-0430">Lectin</keyword>
<gene>
    <name evidence="4" type="ORF">Nepgr_016082</name>
</gene>
<accession>A0AAD3SPU2</accession>
<sequence length="179" mass="19499">MEVEKDQQNGKMTIAVGPCGGHGGESWDDGCHNGVRELTLVYGRCIDSISIVYDDDGKPVKAEKHGGSGGSETAEIKLNYPEEYLIGISGHYGPVVRGGNPVIRSLTFKTNQRTFGPFGALEGVPFSLPMDGGRVVGFIGRCCWFLDAIGFHLSPKEAMTITKRIQLWLKRSLEPKNTK</sequence>
<dbReference type="AlphaFoldDB" id="A0AAD3SPU2"/>
<dbReference type="GO" id="GO:0030246">
    <property type="term" value="F:carbohydrate binding"/>
    <property type="evidence" value="ECO:0007669"/>
    <property type="project" value="UniProtKB-KW"/>
</dbReference>
<evidence type="ECO:0000259" key="3">
    <source>
        <dbReference type="PROSITE" id="PS51752"/>
    </source>
</evidence>
<comment type="caution">
    <text evidence="4">The sequence shown here is derived from an EMBL/GenBank/DDBJ whole genome shotgun (WGS) entry which is preliminary data.</text>
</comment>
<dbReference type="PANTHER" id="PTHR47293">
    <property type="entry name" value="JACALIN-RELATED LECTIN 3"/>
    <property type="match status" value="1"/>
</dbReference>
<dbReference type="PROSITE" id="PS51752">
    <property type="entry name" value="JACALIN_LECTIN"/>
    <property type="match status" value="1"/>
</dbReference>
<keyword evidence="5" id="KW-1185">Reference proteome</keyword>
<dbReference type="InterPro" id="IPR033734">
    <property type="entry name" value="Jacalin-like_lectin_dom_plant"/>
</dbReference>